<dbReference type="Proteomes" id="UP000612362">
    <property type="component" value="Unassembled WGS sequence"/>
</dbReference>
<proteinExistence type="predicted"/>
<gene>
    <name evidence="1" type="ORF">KSX_24800</name>
</gene>
<protein>
    <submittedName>
        <fullName evidence="1">Uncharacterized protein</fullName>
    </submittedName>
</protein>
<organism evidence="1 2">
    <name type="scientific">Ktedonospora formicarum</name>
    <dbReference type="NCBI Taxonomy" id="2778364"/>
    <lineage>
        <taxon>Bacteria</taxon>
        <taxon>Bacillati</taxon>
        <taxon>Chloroflexota</taxon>
        <taxon>Ktedonobacteria</taxon>
        <taxon>Ktedonobacterales</taxon>
        <taxon>Ktedonobacteraceae</taxon>
        <taxon>Ktedonospora</taxon>
    </lineage>
</organism>
<evidence type="ECO:0000313" key="2">
    <source>
        <dbReference type="Proteomes" id="UP000612362"/>
    </source>
</evidence>
<reference evidence="1" key="1">
    <citation type="submission" date="2020-10" db="EMBL/GenBank/DDBJ databases">
        <title>Taxonomic study of unclassified bacteria belonging to the class Ktedonobacteria.</title>
        <authorList>
            <person name="Yabe S."/>
            <person name="Wang C.M."/>
            <person name="Zheng Y."/>
            <person name="Sakai Y."/>
            <person name="Cavaletti L."/>
            <person name="Monciardini P."/>
            <person name="Donadio S."/>
        </authorList>
    </citation>
    <scope>NUCLEOTIDE SEQUENCE</scope>
    <source>
        <strain evidence="1">SOSP1-1</strain>
    </source>
</reference>
<evidence type="ECO:0000313" key="1">
    <source>
        <dbReference type="EMBL" id="GHO44317.1"/>
    </source>
</evidence>
<sequence>MGDVDASSTEINMAQGLFLPVKIGYPLGYCNWYLNVLDVFADIALLVANFAQAPK</sequence>
<dbReference type="EMBL" id="BNJF01000001">
    <property type="protein sequence ID" value="GHO44317.1"/>
    <property type="molecule type" value="Genomic_DNA"/>
</dbReference>
<name>A0A8J3I144_9CHLR</name>
<comment type="caution">
    <text evidence="1">The sequence shown here is derived from an EMBL/GenBank/DDBJ whole genome shotgun (WGS) entry which is preliminary data.</text>
</comment>
<dbReference type="AlphaFoldDB" id="A0A8J3I144"/>
<keyword evidence="2" id="KW-1185">Reference proteome</keyword>
<accession>A0A8J3I144</accession>